<dbReference type="InterPro" id="IPR046347">
    <property type="entry name" value="bZIP_sf"/>
</dbReference>
<dbReference type="Gene3D" id="1.20.5.170">
    <property type="match status" value="1"/>
</dbReference>
<dbReference type="STRING" id="796925.A0A137P5N0"/>
<dbReference type="PROSITE" id="PS00036">
    <property type="entry name" value="BZIP_BASIC"/>
    <property type="match status" value="1"/>
</dbReference>
<dbReference type="AlphaFoldDB" id="A0A137P5N0"/>
<feature type="compositionally biased region" description="Polar residues" evidence="7">
    <location>
        <begin position="222"/>
        <end position="250"/>
    </location>
</feature>
<comment type="subcellular location">
    <subcellularLocation>
        <location evidence="1">Nucleus</location>
    </subcellularLocation>
</comment>
<feature type="region of interest" description="Disordered" evidence="7">
    <location>
        <begin position="211"/>
        <end position="269"/>
    </location>
</feature>
<evidence type="ECO:0000256" key="2">
    <source>
        <dbReference type="ARBA" id="ARBA00007163"/>
    </source>
</evidence>
<dbReference type="PANTHER" id="PTHR47416">
    <property type="entry name" value="BASIC-LEUCINE ZIPPER TRANSCRIPTION FACTOR F-RELATED"/>
    <property type="match status" value="1"/>
</dbReference>
<evidence type="ECO:0000256" key="1">
    <source>
        <dbReference type="ARBA" id="ARBA00004123"/>
    </source>
</evidence>
<sequence>MSEKFSSRSSAPVGKSLMSLLNEDEPEIDVGDNYSRSAANYNTQSQSNISSAHNTDHNDIPYNPEITISSPNMKNSSPYHNYLMPRDSNLKDSSNMGNSSPLYSDSSTNYNRSPSPSGNSDLLSANSPYSGRPGRKIADSGSNSPMSTSSNPGRFEPRTRGLSNEDKRQRRLIRNRLAAQESRRKKKNYISDLEQKVRTLEADNTRLQHEVNSLTGRLDPNSVPNSPGNLLHGASSSGLNTSQRSGTYTQDDPDRMSVSPPYQPQPPRQ</sequence>
<feature type="compositionally biased region" description="Polar residues" evidence="7">
    <location>
        <begin position="34"/>
        <end position="53"/>
    </location>
</feature>
<dbReference type="GO" id="GO:0003677">
    <property type="term" value="F:DNA binding"/>
    <property type="evidence" value="ECO:0007669"/>
    <property type="project" value="UniProtKB-KW"/>
</dbReference>
<evidence type="ECO:0000259" key="8">
    <source>
        <dbReference type="PROSITE" id="PS50217"/>
    </source>
</evidence>
<evidence type="ECO:0000256" key="3">
    <source>
        <dbReference type="ARBA" id="ARBA00023015"/>
    </source>
</evidence>
<dbReference type="PROSITE" id="PS50217">
    <property type="entry name" value="BZIP"/>
    <property type="match status" value="1"/>
</dbReference>
<evidence type="ECO:0000256" key="6">
    <source>
        <dbReference type="ARBA" id="ARBA00023242"/>
    </source>
</evidence>
<dbReference type="SMART" id="SM00338">
    <property type="entry name" value="BRLZ"/>
    <property type="match status" value="1"/>
</dbReference>
<dbReference type="InterPro" id="IPR004827">
    <property type="entry name" value="bZIP"/>
</dbReference>
<comment type="similarity">
    <text evidence="2">Belongs to the bZIP family.</text>
</comment>
<dbReference type="Proteomes" id="UP000070444">
    <property type="component" value="Unassembled WGS sequence"/>
</dbReference>
<feature type="compositionally biased region" description="Basic and acidic residues" evidence="7">
    <location>
        <begin position="155"/>
        <end position="168"/>
    </location>
</feature>
<feature type="compositionally biased region" description="Polar residues" evidence="7">
    <location>
        <begin position="66"/>
        <end position="79"/>
    </location>
</feature>
<dbReference type="OrthoDB" id="295274at2759"/>
<feature type="region of interest" description="Disordered" evidence="7">
    <location>
        <begin position="1"/>
        <end position="185"/>
    </location>
</feature>
<feature type="compositionally biased region" description="Low complexity" evidence="7">
    <location>
        <begin position="140"/>
        <end position="153"/>
    </location>
</feature>
<keyword evidence="10" id="KW-1185">Reference proteome</keyword>
<dbReference type="CDD" id="cd14704">
    <property type="entry name" value="bZIP_HY5-like"/>
    <property type="match status" value="1"/>
</dbReference>
<keyword evidence="6" id="KW-0539">Nucleus</keyword>
<keyword evidence="4" id="KW-0238">DNA-binding</keyword>
<keyword evidence="3" id="KW-0805">Transcription regulation</keyword>
<keyword evidence="5" id="KW-0804">Transcription</keyword>
<dbReference type="GO" id="GO:0003700">
    <property type="term" value="F:DNA-binding transcription factor activity"/>
    <property type="evidence" value="ECO:0007669"/>
    <property type="project" value="InterPro"/>
</dbReference>
<reference evidence="9 10" key="1">
    <citation type="journal article" date="2015" name="Genome Biol. Evol.">
        <title>Phylogenomic analyses indicate that early fungi evolved digesting cell walls of algal ancestors of land plants.</title>
        <authorList>
            <person name="Chang Y."/>
            <person name="Wang S."/>
            <person name="Sekimoto S."/>
            <person name="Aerts A.L."/>
            <person name="Choi C."/>
            <person name="Clum A."/>
            <person name="LaButti K.M."/>
            <person name="Lindquist E.A."/>
            <person name="Yee Ngan C."/>
            <person name="Ohm R.A."/>
            <person name="Salamov A.A."/>
            <person name="Grigoriev I.V."/>
            <person name="Spatafora J.W."/>
            <person name="Berbee M.L."/>
        </authorList>
    </citation>
    <scope>NUCLEOTIDE SEQUENCE [LARGE SCALE GENOMIC DNA]</scope>
    <source>
        <strain evidence="9 10">NRRL 28638</strain>
    </source>
</reference>
<evidence type="ECO:0000313" key="9">
    <source>
        <dbReference type="EMBL" id="KXN70313.1"/>
    </source>
</evidence>
<dbReference type="Pfam" id="PF00170">
    <property type="entry name" value="bZIP_1"/>
    <property type="match status" value="1"/>
</dbReference>
<accession>A0A137P5N0</accession>
<evidence type="ECO:0000256" key="7">
    <source>
        <dbReference type="SAM" id="MobiDB-lite"/>
    </source>
</evidence>
<evidence type="ECO:0000256" key="5">
    <source>
        <dbReference type="ARBA" id="ARBA00023163"/>
    </source>
</evidence>
<gene>
    <name evidence="9" type="ORF">CONCODRAFT_17741</name>
</gene>
<dbReference type="GO" id="GO:0005634">
    <property type="term" value="C:nucleus"/>
    <property type="evidence" value="ECO:0007669"/>
    <property type="project" value="UniProtKB-SubCell"/>
</dbReference>
<dbReference type="EMBL" id="KQ964506">
    <property type="protein sequence ID" value="KXN70313.1"/>
    <property type="molecule type" value="Genomic_DNA"/>
</dbReference>
<dbReference type="SUPFAM" id="SSF57959">
    <property type="entry name" value="Leucine zipper domain"/>
    <property type="match status" value="1"/>
</dbReference>
<organism evidence="9 10">
    <name type="scientific">Conidiobolus coronatus (strain ATCC 28846 / CBS 209.66 / NRRL 28638)</name>
    <name type="common">Delacroixia coronata</name>
    <dbReference type="NCBI Taxonomy" id="796925"/>
    <lineage>
        <taxon>Eukaryota</taxon>
        <taxon>Fungi</taxon>
        <taxon>Fungi incertae sedis</taxon>
        <taxon>Zoopagomycota</taxon>
        <taxon>Entomophthoromycotina</taxon>
        <taxon>Entomophthoromycetes</taxon>
        <taxon>Entomophthorales</taxon>
        <taxon>Ancylistaceae</taxon>
        <taxon>Conidiobolus</taxon>
    </lineage>
</organism>
<evidence type="ECO:0000256" key="4">
    <source>
        <dbReference type="ARBA" id="ARBA00023125"/>
    </source>
</evidence>
<dbReference type="PANTHER" id="PTHR47416:SF8">
    <property type="entry name" value="BASIC-LEUCINE ZIPPER TRANSCRIPTION FACTOR E-RELATED"/>
    <property type="match status" value="1"/>
</dbReference>
<name>A0A137P5N0_CONC2</name>
<proteinExistence type="inferred from homology"/>
<dbReference type="PRINTS" id="PR00041">
    <property type="entry name" value="LEUZIPPRCREB"/>
</dbReference>
<feature type="compositionally biased region" description="Polar residues" evidence="7">
    <location>
        <begin position="91"/>
        <end position="129"/>
    </location>
</feature>
<protein>
    <recommendedName>
        <fullName evidence="8">BZIP domain-containing protein</fullName>
    </recommendedName>
</protein>
<feature type="domain" description="BZIP" evidence="8">
    <location>
        <begin position="165"/>
        <end position="215"/>
    </location>
</feature>
<evidence type="ECO:0000313" key="10">
    <source>
        <dbReference type="Proteomes" id="UP000070444"/>
    </source>
</evidence>